<keyword evidence="11" id="KW-0675">Receptor</keyword>
<feature type="domain" description="Protein kinase" evidence="16">
    <location>
        <begin position="637"/>
        <end position="914"/>
    </location>
</feature>
<evidence type="ECO:0000256" key="4">
    <source>
        <dbReference type="ARBA" id="ARBA00022692"/>
    </source>
</evidence>
<dbReference type="GO" id="GO:0016020">
    <property type="term" value="C:membrane"/>
    <property type="evidence" value="ECO:0007669"/>
    <property type="project" value="UniProtKB-SubCell"/>
</dbReference>
<keyword evidence="9 14" id="KW-1133">Transmembrane helix</keyword>
<dbReference type="Pfam" id="PF00069">
    <property type="entry name" value="Pkinase"/>
    <property type="match status" value="1"/>
</dbReference>
<keyword evidence="3" id="KW-0808">Transferase</keyword>
<evidence type="ECO:0000256" key="6">
    <source>
        <dbReference type="ARBA" id="ARBA00022737"/>
    </source>
</evidence>
<dbReference type="FunFam" id="3.80.10.10:FF:000041">
    <property type="entry name" value="LRR receptor-like serine/threonine-protein kinase ERECTA"/>
    <property type="match status" value="1"/>
</dbReference>
<evidence type="ECO:0000256" key="9">
    <source>
        <dbReference type="ARBA" id="ARBA00022989"/>
    </source>
</evidence>
<keyword evidence="8" id="KW-0067">ATP-binding</keyword>
<sequence>MESSSCRPLFTCIALQATILWSFARSQQPGFLSIDCGSDSPSTDGNGIEWVSDTKLINEGTSRPVTGGSNPLLATMRLFDGNQSKYCYSLTNSLVEAGAFFLVRVGIWAGITPPYTPKDSDGNFRFKMIVDATEWQDVSVQYGTTEWLTFDVYTRAQRSSIDFCLARITPDGDAPFLNVLELRPLPSTLTATRAINATNTIANCLGHNDYGVPADSNVSFTRYKFDALDRFWISSKASDIDEVNTTTLAIDVSERNELPSRILQTTFMGRPHIRSWYSELKPKSVYIAEFYFAEIDPAVTASGQRTFNIYANEELMNIEGEIDVFAKVGANAAYGYPMVFSPNSTGDVTFNFTPTATSVYPSFLAAAEVFEIKIMNNLTSASTVSAIEDIKASLGLTSSTGDPCLPVGYGYPWLNCSGDSGITALMLSKYGTGGEIPGAIKSLPSLTEIYLGGNNLQGEIPDLSSLLILEILDLSNNRLTGAIPDSLASLKNLKVLYLQNNNLSGEIPAALLQRKQASLLMFEYSGNLLCESNSADCVPSPGSLPGPNGSPPKNTSIGAVVGGAVAGILVVAIAICIAVYCCCFKKKPPVQKDPKVVVPQERGVEINQRYENPVPNKAMPKLAVQEFSFEEIKTATNNFRTKLGQGGFGPVYKGCLQDGRFVAIKVASNSANQGTKEFVNEVDLLSRIHHKNLVGLLGFCNDQKLVLVYEFMSSGSLFDCLHGPYSAASPLSWRKRLRIMVDAAQGFDYLHNGCNPRIIHRDIKSSNILLNDNMEAKISDFGISRDYVRSETGAPPTTLMGSMGYMDPEYMSNMKLTEKVDLYSFGVLLFEVVCGRTAIFKDTSHQPTNIVEWARASIDRGVIEDIVDMSLHGQFDVQSVWKVAEVALACVEIPSSKRPKMSEISLELREAERMELESEERHAIDQPSVEFTGNSNYSTLSYTHVSAR</sequence>
<keyword evidence="12" id="KW-0325">Glycoprotein</keyword>
<evidence type="ECO:0000256" key="14">
    <source>
        <dbReference type="SAM" id="Phobius"/>
    </source>
</evidence>
<keyword evidence="6" id="KW-0677">Repeat</keyword>
<evidence type="ECO:0000259" key="16">
    <source>
        <dbReference type="PROSITE" id="PS50011"/>
    </source>
</evidence>
<dbReference type="CDD" id="cd14066">
    <property type="entry name" value="STKc_IRAK"/>
    <property type="match status" value="1"/>
</dbReference>
<comment type="caution">
    <text evidence="17">The sequence shown here is derived from an EMBL/GenBank/DDBJ whole genome shotgun (WGS) entry which is preliminary data.</text>
</comment>
<feature type="chain" id="PRO_5039352652" description="Protein kinase domain-containing protein" evidence="15">
    <location>
        <begin position="27"/>
        <end position="948"/>
    </location>
</feature>
<dbReference type="GO" id="GO:0004672">
    <property type="term" value="F:protein kinase activity"/>
    <property type="evidence" value="ECO:0007669"/>
    <property type="project" value="InterPro"/>
</dbReference>
<evidence type="ECO:0000256" key="5">
    <source>
        <dbReference type="ARBA" id="ARBA00022729"/>
    </source>
</evidence>
<keyword evidence="18" id="KW-1185">Reference proteome</keyword>
<keyword evidence="4 14" id="KW-0812">Transmembrane</keyword>
<proteinExistence type="predicted"/>
<feature type="transmembrane region" description="Helical" evidence="14">
    <location>
        <begin position="557"/>
        <end position="582"/>
    </location>
</feature>
<dbReference type="FunFam" id="3.30.200.20:FF:000178">
    <property type="entry name" value="serine/threonine-protein kinase PBS1-like"/>
    <property type="match status" value="1"/>
</dbReference>
<evidence type="ECO:0000256" key="11">
    <source>
        <dbReference type="ARBA" id="ARBA00023170"/>
    </source>
</evidence>
<dbReference type="InterPro" id="IPR008271">
    <property type="entry name" value="Ser/Thr_kinase_AS"/>
</dbReference>
<dbReference type="Gene3D" id="2.60.120.430">
    <property type="entry name" value="Galactose-binding lectin"/>
    <property type="match status" value="1"/>
</dbReference>
<dbReference type="FunFam" id="1.10.510.10:FF:000146">
    <property type="entry name" value="LRR receptor-like serine/threonine-protein kinase IOS1"/>
    <property type="match status" value="1"/>
</dbReference>
<keyword evidence="2" id="KW-0433">Leucine-rich repeat</keyword>
<feature type="compositionally biased region" description="Polar residues" evidence="13">
    <location>
        <begin position="929"/>
        <end position="948"/>
    </location>
</feature>
<dbReference type="Gene3D" id="1.10.510.10">
    <property type="entry name" value="Transferase(Phosphotransferase) domain 1"/>
    <property type="match status" value="1"/>
</dbReference>
<dbReference type="Gene3D" id="3.80.10.10">
    <property type="entry name" value="Ribonuclease Inhibitor"/>
    <property type="match status" value="1"/>
</dbReference>
<evidence type="ECO:0000256" key="13">
    <source>
        <dbReference type="SAM" id="MobiDB-lite"/>
    </source>
</evidence>
<dbReference type="InterPro" id="IPR011009">
    <property type="entry name" value="Kinase-like_dom_sf"/>
</dbReference>
<dbReference type="PROSITE" id="PS50011">
    <property type="entry name" value="PROTEIN_KINASE_DOM"/>
    <property type="match status" value="1"/>
</dbReference>
<organism evidence="17 18">
    <name type="scientific">Adiantum capillus-veneris</name>
    <name type="common">Maidenhair fern</name>
    <dbReference type="NCBI Taxonomy" id="13818"/>
    <lineage>
        <taxon>Eukaryota</taxon>
        <taxon>Viridiplantae</taxon>
        <taxon>Streptophyta</taxon>
        <taxon>Embryophyta</taxon>
        <taxon>Tracheophyta</taxon>
        <taxon>Polypodiopsida</taxon>
        <taxon>Polypodiidae</taxon>
        <taxon>Polypodiales</taxon>
        <taxon>Pteridineae</taxon>
        <taxon>Pteridaceae</taxon>
        <taxon>Vittarioideae</taxon>
        <taxon>Adiantum</taxon>
    </lineage>
</organism>
<dbReference type="AlphaFoldDB" id="A0A9D4U7K7"/>
<comment type="subcellular location">
    <subcellularLocation>
        <location evidence="1">Membrane</location>
        <topology evidence="1">Single-pass membrane protein</topology>
    </subcellularLocation>
</comment>
<accession>A0A9D4U7K7</accession>
<dbReference type="SMART" id="SM00220">
    <property type="entry name" value="S_TKc"/>
    <property type="match status" value="1"/>
</dbReference>
<gene>
    <name evidence="17" type="ORF">GOP47_0022340</name>
</gene>
<evidence type="ECO:0000313" key="18">
    <source>
        <dbReference type="Proteomes" id="UP000886520"/>
    </source>
</evidence>
<evidence type="ECO:0000256" key="8">
    <source>
        <dbReference type="ARBA" id="ARBA00022840"/>
    </source>
</evidence>
<dbReference type="PROSITE" id="PS00108">
    <property type="entry name" value="PROTEIN_KINASE_ST"/>
    <property type="match status" value="1"/>
</dbReference>
<evidence type="ECO:0000256" key="1">
    <source>
        <dbReference type="ARBA" id="ARBA00004167"/>
    </source>
</evidence>
<keyword evidence="10 14" id="KW-0472">Membrane</keyword>
<feature type="signal peptide" evidence="15">
    <location>
        <begin position="1"/>
        <end position="26"/>
    </location>
</feature>
<dbReference type="SUPFAM" id="SSF52058">
    <property type="entry name" value="L domain-like"/>
    <property type="match status" value="1"/>
</dbReference>
<evidence type="ECO:0000256" key="7">
    <source>
        <dbReference type="ARBA" id="ARBA00022741"/>
    </source>
</evidence>
<dbReference type="OrthoDB" id="4062651at2759"/>
<dbReference type="PROSITE" id="PS51450">
    <property type="entry name" value="LRR"/>
    <property type="match status" value="1"/>
</dbReference>
<dbReference type="InterPro" id="IPR032675">
    <property type="entry name" value="LRR_dom_sf"/>
</dbReference>
<name>A0A9D4U7K7_ADICA</name>
<keyword evidence="5 15" id="KW-0732">Signal</keyword>
<dbReference type="Proteomes" id="UP000886520">
    <property type="component" value="Chromosome 22"/>
</dbReference>
<dbReference type="PANTHER" id="PTHR45631">
    <property type="entry name" value="OS07G0107800 PROTEIN-RELATED"/>
    <property type="match status" value="1"/>
</dbReference>
<evidence type="ECO:0000313" key="17">
    <source>
        <dbReference type="EMBL" id="KAI5061801.1"/>
    </source>
</evidence>
<evidence type="ECO:0000256" key="15">
    <source>
        <dbReference type="SAM" id="SignalP"/>
    </source>
</evidence>
<dbReference type="InterPro" id="IPR001611">
    <property type="entry name" value="Leu-rich_rpt"/>
</dbReference>
<dbReference type="EMBL" id="JABFUD020000022">
    <property type="protein sequence ID" value="KAI5061801.1"/>
    <property type="molecule type" value="Genomic_DNA"/>
</dbReference>
<feature type="region of interest" description="Disordered" evidence="13">
    <location>
        <begin position="917"/>
        <end position="948"/>
    </location>
</feature>
<reference evidence="17" key="1">
    <citation type="submission" date="2021-01" db="EMBL/GenBank/DDBJ databases">
        <title>Adiantum capillus-veneris genome.</title>
        <authorList>
            <person name="Fang Y."/>
            <person name="Liao Q."/>
        </authorList>
    </citation>
    <scope>NUCLEOTIDE SEQUENCE</scope>
    <source>
        <strain evidence="17">H3</strain>
        <tissue evidence="17">Leaf</tissue>
    </source>
</reference>
<dbReference type="Pfam" id="PF12819">
    <property type="entry name" value="Malectin_like"/>
    <property type="match status" value="1"/>
</dbReference>
<keyword evidence="7" id="KW-0547">Nucleotide-binding</keyword>
<evidence type="ECO:0000256" key="10">
    <source>
        <dbReference type="ARBA" id="ARBA00023136"/>
    </source>
</evidence>
<dbReference type="Gene3D" id="3.30.200.20">
    <property type="entry name" value="Phosphorylase Kinase, domain 1"/>
    <property type="match status" value="1"/>
</dbReference>
<protein>
    <recommendedName>
        <fullName evidence="16">Protein kinase domain-containing protein</fullName>
    </recommendedName>
</protein>
<dbReference type="InterPro" id="IPR000719">
    <property type="entry name" value="Prot_kinase_dom"/>
</dbReference>
<dbReference type="Pfam" id="PF13855">
    <property type="entry name" value="LRR_8"/>
    <property type="match status" value="1"/>
</dbReference>
<dbReference type="InterPro" id="IPR024788">
    <property type="entry name" value="Malectin-like_Carb-bd_dom"/>
</dbReference>
<evidence type="ECO:0000256" key="2">
    <source>
        <dbReference type="ARBA" id="ARBA00022614"/>
    </source>
</evidence>
<evidence type="ECO:0000256" key="12">
    <source>
        <dbReference type="ARBA" id="ARBA00023180"/>
    </source>
</evidence>
<dbReference type="GO" id="GO:0005524">
    <property type="term" value="F:ATP binding"/>
    <property type="evidence" value="ECO:0007669"/>
    <property type="project" value="UniProtKB-KW"/>
</dbReference>
<dbReference type="SUPFAM" id="SSF56112">
    <property type="entry name" value="Protein kinase-like (PK-like)"/>
    <property type="match status" value="1"/>
</dbReference>
<evidence type="ECO:0000256" key="3">
    <source>
        <dbReference type="ARBA" id="ARBA00022679"/>
    </source>
</evidence>